<protein>
    <submittedName>
        <fullName evidence="3">Trafficking protein particle complex subunit</fullName>
    </submittedName>
</protein>
<name>A0A0R3PKW4_ANGCS</name>
<evidence type="ECO:0000313" key="3">
    <source>
        <dbReference type="WBParaSite" id="ACOC_0000530301-mRNA-1"/>
    </source>
</evidence>
<dbReference type="Proteomes" id="UP000267027">
    <property type="component" value="Unassembled WGS sequence"/>
</dbReference>
<reference evidence="3" key="1">
    <citation type="submission" date="2017-02" db="UniProtKB">
        <authorList>
            <consortium name="WormBaseParasite"/>
        </authorList>
    </citation>
    <scope>IDENTIFICATION</scope>
</reference>
<keyword evidence="2" id="KW-1185">Reference proteome</keyword>
<dbReference type="AlphaFoldDB" id="A0A0R3PKW4"/>
<organism evidence="3">
    <name type="scientific">Angiostrongylus costaricensis</name>
    <name type="common">Nematode worm</name>
    <dbReference type="NCBI Taxonomy" id="334426"/>
    <lineage>
        <taxon>Eukaryota</taxon>
        <taxon>Metazoa</taxon>
        <taxon>Ecdysozoa</taxon>
        <taxon>Nematoda</taxon>
        <taxon>Chromadorea</taxon>
        <taxon>Rhabditida</taxon>
        <taxon>Rhabditina</taxon>
        <taxon>Rhabditomorpha</taxon>
        <taxon>Strongyloidea</taxon>
        <taxon>Metastrongylidae</taxon>
        <taxon>Angiostrongylus</taxon>
    </lineage>
</organism>
<sequence>MEKVLDIDSIFGDMSFMAHSRDGEETTQISRTKRELSLSSRLATIFADDNTTVPSTTLPGAAHKLGTKKNSGVTPSETIFASAVYLYLSQNGQYISKGRVGAAIVRSNSLIFLVFYNSNKENLLCVPLGDGSIHKIDKQEKYCTVRTALKTFGFVCLNDDDEAKLLALLMILCSIKSMVLEVGTGDEVEIGCSTTTFQTSCVSEERFVDVKLTWIEKIRKALDFTG</sequence>
<accession>A0A0R3PKW4</accession>
<evidence type="ECO:0000313" key="1">
    <source>
        <dbReference type="EMBL" id="VDM56889.1"/>
    </source>
</evidence>
<dbReference type="EMBL" id="UYYA01003862">
    <property type="protein sequence ID" value="VDM56889.1"/>
    <property type="molecule type" value="Genomic_DNA"/>
</dbReference>
<dbReference type="STRING" id="334426.A0A0R3PKW4"/>
<reference evidence="1 2" key="2">
    <citation type="submission" date="2018-11" db="EMBL/GenBank/DDBJ databases">
        <authorList>
            <consortium name="Pathogen Informatics"/>
        </authorList>
    </citation>
    <scope>NUCLEOTIDE SEQUENCE [LARGE SCALE GENOMIC DNA]</scope>
    <source>
        <strain evidence="1 2">Costa Rica</strain>
    </source>
</reference>
<dbReference type="OMA" id="ERFAFIC"/>
<evidence type="ECO:0000313" key="2">
    <source>
        <dbReference type="Proteomes" id="UP000267027"/>
    </source>
</evidence>
<proteinExistence type="predicted"/>
<gene>
    <name evidence="1" type="ORF">ACOC_LOCUS5304</name>
</gene>
<dbReference type="WBParaSite" id="ACOC_0000530301-mRNA-1">
    <property type="protein sequence ID" value="ACOC_0000530301-mRNA-1"/>
    <property type="gene ID" value="ACOC_0000530301"/>
</dbReference>
<dbReference type="OrthoDB" id="5842926at2759"/>